<feature type="compositionally biased region" description="Polar residues" evidence="1">
    <location>
        <begin position="164"/>
        <end position="183"/>
    </location>
</feature>
<feature type="compositionally biased region" description="Basic and acidic residues" evidence="1">
    <location>
        <begin position="57"/>
        <end position="82"/>
    </location>
</feature>
<feature type="compositionally biased region" description="Low complexity" evidence="1">
    <location>
        <begin position="1604"/>
        <end position="1617"/>
    </location>
</feature>
<dbReference type="EMBL" id="NHYD01003356">
    <property type="protein sequence ID" value="PPQ79950.1"/>
    <property type="molecule type" value="Genomic_DNA"/>
</dbReference>
<gene>
    <name evidence="3" type="ORF">CVT25_003022</name>
</gene>
<feature type="domain" description="SEC7" evidence="2">
    <location>
        <begin position="1204"/>
        <end position="1395"/>
    </location>
</feature>
<dbReference type="InterPro" id="IPR000904">
    <property type="entry name" value="Sec7_dom"/>
</dbReference>
<feature type="compositionally biased region" description="Low complexity" evidence="1">
    <location>
        <begin position="705"/>
        <end position="715"/>
    </location>
</feature>
<dbReference type="GO" id="GO:0005085">
    <property type="term" value="F:guanyl-nucleotide exchange factor activity"/>
    <property type="evidence" value="ECO:0007669"/>
    <property type="project" value="InterPro"/>
</dbReference>
<feature type="compositionally biased region" description="Low complexity" evidence="1">
    <location>
        <begin position="882"/>
        <end position="891"/>
    </location>
</feature>
<feature type="region of interest" description="Disordered" evidence="1">
    <location>
        <begin position="562"/>
        <end position="917"/>
    </location>
</feature>
<dbReference type="OrthoDB" id="430364at2759"/>
<dbReference type="GO" id="GO:0032012">
    <property type="term" value="P:regulation of ARF protein signal transduction"/>
    <property type="evidence" value="ECO:0007669"/>
    <property type="project" value="InterPro"/>
</dbReference>
<accession>A0A409WN83</accession>
<dbReference type="STRING" id="93625.A0A409WN83"/>
<feature type="region of interest" description="Disordered" evidence="1">
    <location>
        <begin position="1588"/>
        <end position="1674"/>
    </location>
</feature>
<feature type="compositionally biased region" description="Basic residues" evidence="1">
    <location>
        <begin position="1626"/>
        <end position="1638"/>
    </location>
</feature>
<name>A0A409WN83_PSICY</name>
<dbReference type="SMART" id="SM00222">
    <property type="entry name" value="Sec7"/>
    <property type="match status" value="1"/>
</dbReference>
<feature type="compositionally biased region" description="Polar residues" evidence="1">
    <location>
        <begin position="1588"/>
        <end position="1603"/>
    </location>
</feature>
<dbReference type="PROSITE" id="PS50190">
    <property type="entry name" value="SEC7"/>
    <property type="match status" value="1"/>
</dbReference>
<feature type="compositionally biased region" description="Acidic residues" evidence="1">
    <location>
        <begin position="571"/>
        <end position="582"/>
    </location>
</feature>
<dbReference type="Pfam" id="PF01369">
    <property type="entry name" value="Sec7"/>
    <property type="match status" value="1"/>
</dbReference>
<feature type="region of interest" description="Disordered" evidence="1">
    <location>
        <begin position="220"/>
        <end position="526"/>
    </location>
</feature>
<feature type="compositionally biased region" description="Low complexity" evidence="1">
    <location>
        <begin position="616"/>
        <end position="629"/>
    </location>
</feature>
<dbReference type="InParanoid" id="A0A409WN83"/>
<feature type="region of interest" description="Disordered" evidence="1">
    <location>
        <begin position="15"/>
        <end position="189"/>
    </location>
</feature>
<reference evidence="3 4" key="1">
    <citation type="journal article" date="2018" name="Evol. Lett.">
        <title>Horizontal gene cluster transfer increased hallucinogenic mushroom diversity.</title>
        <authorList>
            <person name="Reynolds H.T."/>
            <person name="Vijayakumar V."/>
            <person name="Gluck-Thaler E."/>
            <person name="Korotkin H.B."/>
            <person name="Matheny P.B."/>
            <person name="Slot J.C."/>
        </authorList>
    </citation>
    <scope>NUCLEOTIDE SEQUENCE [LARGE SCALE GENOMIC DNA]</scope>
    <source>
        <strain evidence="3 4">2631</strain>
    </source>
</reference>
<feature type="compositionally biased region" description="Polar residues" evidence="1">
    <location>
        <begin position="768"/>
        <end position="777"/>
    </location>
</feature>
<keyword evidence="4" id="KW-1185">Reference proteome</keyword>
<feature type="compositionally biased region" description="Basic residues" evidence="1">
    <location>
        <begin position="138"/>
        <end position="150"/>
    </location>
</feature>
<evidence type="ECO:0000313" key="3">
    <source>
        <dbReference type="EMBL" id="PPQ79950.1"/>
    </source>
</evidence>
<feature type="compositionally biased region" description="Low complexity" evidence="1">
    <location>
        <begin position="242"/>
        <end position="255"/>
    </location>
</feature>
<feature type="compositionally biased region" description="Basic and acidic residues" evidence="1">
    <location>
        <begin position="97"/>
        <end position="108"/>
    </location>
</feature>
<feature type="compositionally biased region" description="Basic and acidic residues" evidence="1">
    <location>
        <begin position="672"/>
        <end position="693"/>
    </location>
</feature>
<dbReference type="Gene3D" id="1.10.1000.11">
    <property type="entry name" value="Arf Nucleotide-binding Site Opener,domain 2"/>
    <property type="match status" value="1"/>
</dbReference>
<dbReference type="Gene3D" id="1.10.220.20">
    <property type="match status" value="1"/>
</dbReference>
<dbReference type="Gene3D" id="2.30.29.30">
    <property type="entry name" value="Pleckstrin-homology domain (PH domain)/Phosphotyrosine-binding domain (PTB)"/>
    <property type="match status" value="1"/>
</dbReference>
<protein>
    <recommendedName>
        <fullName evidence="2">SEC7 domain-containing protein</fullName>
    </recommendedName>
</protein>
<dbReference type="InterPro" id="IPR035999">
    <property type="entry name" value="Sec7_dom_sf"/>
</dbReference>
<feature type="region of interest" description="Disordered" evidence="1">
    <location>
        <begin position="1049"/>
        <end position="1084"/>
    </location>
</feature>
<feature type="compositionally biased region" description="Basic and acidic residues" evidence="1">
    <location>
        <begin position="16"/>
        <end position="25"/>
    </location>
</feature>
<dbReference type="InterPro" id="IPR023394">
    <property type="entry name" value="Sec7_C_sf"/>
</dbReference>
<dbReference type="InterPro" id="IPR011993">
    <property type="entry name" value="PH-like_dom_sf"/>
</dbReference>
<dbReference type="SUPFAM" id="SSF48425">
    <property type="entry name" value="Sec7 domain"/>
    <property type="match status" value="1"/>
</dbReference>
<evidence type="ECO:0000259" key="2">
    <source>
        <dbReference type="PROSITE" id="PS50190"/>
    </source>
</evidence>
<feature type="compositionally biased region" description="Low complexity" evidence="1">
    <location>
        <begin position="1074"/>
        <end position="1084"/>
    </location>
</feature>
<evidence type="ECO:0000256" key="1">
    <source>
        <dbReference type="SAM" id="MobiDB-lite"/>
    </source>
</evidence>
<proteinExistence type="predicted"/>
<dbReference type="SUPFAM" id="SSF50729">
    <property type="entry name" value="PH domain-like"/>
    <property type="match status" value="1"/>
</dbReference>
<feature type="compositionally biased region" description="Polar residues" evidence="1">
    <location>
        <begin position="826"/>
        <end position="861"/>
    </location>
</feature>
<dbReference type="Proteomes" id="UP000283269">
    <property type="component" value="Unassembled WGS sequence"/>
</dbReference>
<evidence type="ECO:0000313" key="4">
    <source>
        <dbReference type="Proteomes" id="UP000283269"/>
    </source>
</evidence>
<feature type="compositionally biased region" description="Low complexity" evidence="1">
    <location>
        <begin position="478"/>
        <end position="490"/>
    </location>
</feature>
<feature type="compositionally biased region" description="Low complexity" evidence="1">
    <location>
        <begin position="357"/>
        <end position="374"/>
    </location>
</feature>
<sequence>MTVRLIFATQSIMADQETHSSRAEQRMQAVARLKRAASLPRMKDGRRPPMHVEAVSEGEKPQSEEEKAVTDEEGTKNAREPASEQQELEVVQIQGDEQEKTPEPDSDHPPQPTDKTTDVELEADTELEERPLSPTAVFKKRRTRSRSRSRGSKDFKAKIKAAQSLVTQVGGDSSPDENPSSQAPVIHPMPPPLLSPVPLFPFLQQSGFLRSPAAASPDMSLFYPGTSPPTPLPTLEDLRGLMRSNSAGSSAAGRRMAMHKLTGGTETYDPSPSPTPPSSISKLSRNNTVSGGERIAARQNMLSRLGTRITKEADADGASGAEDRGAPSPTPKRRRRRSRRASATPSSNPTVSDSDFNSTNPNTPALPSTPLPTLRGHFAELRAQSTTPNQHSSSRTESSERITDATPPPLPPTVLKQVEDEPEPERPEHTRRRSVLIEDPDEEDRDPPDKRFATSPLPGTPQRTFQNIEGLRIHHSSDTPSNGSSDSGPTLGVGVPIFLSQRAPSRNEMFPSSPFMTPLKEKSLNDEDEEQVLYPASSVRPRTPYATISETYDREISWIASPVPEIRMPIDDDEEEEDDLEQEVNVQVEAEEEAPLSSTSSNGFSPEAYDNDDRTSSSSKSVLVESETSPENVYVPASPSSVGLALQPPTEEAGSPQFFPTRLSVASQRSPHHTDFSEWEERYSGNDPTKRTEPASATTWEKVKSTFSRAGSSTGRRSRTNSIVTRERRDHTDSSISRESGASLISAKTDKGENGGPATQPQAPPLMQSPSASTSILSLAPHAPPRSSVSPIPPPSSADMSKYQNAKLFPFPGMLRLEEERRQKGQLPSSASTPDVSMQSNAYEESQTSYSYSNTPIQSPDLNRERKLSHQNSDSLAARYGAESSSTSPASPHHPEYMDVSPSPQQNGSGTGYNLKLPTTLPGVKQWLSKNSKKKPVIPSGTVPGSVSFSPLPVIESPSLQITNKKPSISDIFGKKANETSDWEEPGNAPSTPNGEIVTVTPSVQPSANGVTLNGSNLPAPEADTNFKGRDLVPLDLVAGRGSPYKFPHEPISLPRLATPDPSSLSDYPPPTASESSSTSSSQYSLKVPQGLVVLERLEENLARGSRSPLWTSAIDDPPRKLILSSPVLQVVNPNTVKDRFLFLFNDVLVIAKPVTYDQDNLMDTYKLSLPDRKYTVKSVVQLRNLRFCADRSEAQGKAPSLGRNPLIRSFISHFAKDPDHAISTLFTKSNAPDDPVLLGQLLSRILELDRSRLGEYLARKTSKSVLKTYLDGFGFAGLRIDVALRVFLLSVNVSGYSHSYGALEHLLDSFSSRWYEANAKFVAHDKDMAVRLVWALVQLNDRLHGGIADEPGPTDHIRRNVTSKEFLDAFRRYDIRYLITDDLLLELYKSIYHEHLCQAYPTTFGSLQDTPITIKRPLPTRLTYKVQSDPIVFRLPQADPLLSIELYGQDIEFEPSVLQFAKSSEASFRVTGKSLGSKTITMCRSGPNAVRYSGIPLSHTIVVERAFMRNTFQLAFAQSGTKRKYMFSVDDPIIRNEWATSLRRHIEFSTNSAQAPSGLSSAGYPNFHKAADAVAFRVLQETLIGTGSSTNAHRTNGSMSTQSSSINSHLNTSSVSYTNPLQTRSKSRSRVYHRHGAGKNELDLDQRSPSTSYDSNDHSPESSDQANTPDQRSDGVLWTARDLEIHCQQNSSISLVLSFLQVGAPESPPVQ</sequence>
<feature type="compositionally biased region" description="Basic residues" evidence="1">
    <location>
        <begin position="331"/>
        <end position="340"/>
    </location>
</feature>
<organism evidence="3 4">
    <name type="scientific">Psilocybe cyanescens</name>
    <dbReference type="NCBI Taxonomy" id="93625"/>
    <lineage>
        <taxon>Eukaryota</taxon>
        <taxon>Fungi</taxon>
        <taxon>Dikarya</taxon>
        <taxon>Basidiomycota</taxon>
        <taxon>Agaricomycotina</taxon>
        <taxon>Agaricomycetes</taxon>
        <taxon>Agaricomycetidae</taxon>
        <taxon>Agaricales</taxon>
        <taxon>Agaricineae</taxon>
        <taxon>Strophariaceae</taxon>
        <taxon>Psilocybe</taxon>
    </lineage>
</organism>
<comment type="caution">
    <text evidence="3">The sequence shown here is derived from an EMBL/GenBank/DDBJ whole genome shotgun (WGS) entry which is preliminary data.</text>
</comment>